<gene>
    <name evidence="3" type="ORF">BLGHR1_12525</name>
</gene>
<evidence type="ECO:0000256" key="2">
    <source>
        <dbReference type="SAM" id="Phobius"/>
    </source>
</evidence>
<protein>
    <submittedName>
        <fullName evidence="3">Uncharacterized protein</fullName>
    </submittedName>
</protein>
<sequence>MGFFSILKTLAITALISLILYLVMSYVLVPVWKRYRDRYNSYLPLSAISSQTNSLRQRTQEAFIENFVPTTWRSRLHGRYQASTDEGSDFDEDDGEELYEVESNRREEISLVAQSGRIENRRRLSRDLEEGFKDDSDSDSGNYNYLRQQTRVGIR</sequence>
<feature type="compositionally biased region" description="Polar residues" evidence="1">
    <location>
        <begin position="141"/>
        <end position="155"/>
    </location>
</feature>
<feature type="transmembrane region" description="Helical" evidence="2">
    <location>
        <begin position="6"/>
        <end position="29"/>
    </location>
</feature>
<evidence type="ECO:0000256" key="1">
    <source>
        <dbReference type="SAM" id="MobiDB-lite"/>
    </source>
</evidence>
<name>A0A383UN45_BLUHO</name>
<evidence type="ECO:0000313" key="4">
    <source>
        <dbReference type="Proteomes" id="UP000275772"/>
    </source>
</evidence>
<dbReference type="EMBL" id="UNSH01000041">
    <property type="protein sequence ID" value="SZF01754.1"/>
    <property type="molecule type" value="Genomic_DNA"/>
</dbReference>
<feature type="compositionally biased region" description="Basic and acidic residues" evidence="1">
    <location>
        <begin position="124"/>
        <end position="135"/>
    </location>
</feature>
<dbReference type="VEuPathDB" id="FungiDB:BLGHR1_12525"/>
<dbReference type="AlphaFoldDB" id="A0A383UN45"/>
<reference evidence="3 4" key="1">
    <citation type="submission" date="2017-11" db="EMBL/GenBank/DDBJ databases">
        <authorList>
            <person name="Kracher B."/>
        </authorList>
    </citation>
    <scope>NUCLEOTIDE SEQUENCE [LARGE SCALE GENOMIC DNA]</scope>
    <source>
        <strain evidence="3 4">RACE1</strain>
    </source>
</reference>
<keyword evidence="2" id="KW-0472">Membrane</keyword>
<accession>A0A383UN45</accession>
<feature type="region of interest" description="Disordered" evidence="1">
    <location>
        <begin position="124"/>
        <end position="155"/>
    </location>
</feature>
<keyword evidence="2" id="KW-1133">Transmembrane helix</keyword>
<keyword evidence="2" id="KW-0812">Transmembrane</keyword>
<dbReference type="Proteomes" id="UP000275772">
    <property type="component" value="Unassembled WGS sequence"/>
</dbReference>
<evidence type="ECO:0000313" key="3">
    <source>
        <dbReference type="EMBL" id="SZF01754.1"/>
    </source>
</evidence>
<proteinExistence type="predicted"/>
<organism evidence="3 4">
    <name type="scientific">Blumeria hordei</name>
    <name type="common">Barley powdery mildew</name>
    <name type="synonym">Blumeria graminis f. sp. hordei</name>
    <dbReference type="NCBI Taxonomy" id="2867405"/>
    <lineage>
        <taxon>Eukaryota</taxon>
        <taxon>Fungi</taxon>
        <taxon>Dikarya</taxon>
        <taxon>Ascomycota</taxon>
        <taxon>Pezizomycotina</taxon>
        <taxon>Leotiomycetes</taxon>
        <taxon>Erysiphales</taxon>
        <taxon>Erysiphaceae</taxon>
        <taxon>Blumeria</taxon>
    </lineage>
</organism>